<keyword evidence="2" id="KW-1185">Reference proteome</keyword>
<sequence length="54" mass="6062">MSYDPARWPLAPGNASPDVEEALRAEVEKWPEPTAQTRTRVAQILRRSRLADSA</sequence>
<reference evidence="1 2" key="1">
    <citation type="submission" date="2019-04" db="EMBL/GenBank/DDBJ databases">
        <authorList>
            <person name="Pope W.H."/>
            <person name="Garlena R.A."/>
            <person name="Russell D.A."/>
            <person name="Jacobs-Sera D."/>
            <person name="Hatfull G.F."/>
        </authorList>
    </citation>
    <scope>NUCLEOTIDE SEQUENCE [LARGE SCALE GENOMIC DNA]</scope>
</reference>
<dbReference type="GeneID" id="62974431"/>
<evidence type="ECO:0000313" key="1">
    <source>
        <dbReference type="EMBL" id="QDF17141.1"/>
    </source>
</evidence>
<gene>
    <name evidence="1" type="primary">46</name>
    <name evidence="1" type="ORF">SEA_WILLIAM_46</name>
</gene>
<dbReference type="RefSeq" id="YP_010001264.1">
    <property type="nucleotide sequence ID" value="NC_053174.1"/>
</dbReference>
<organism evidence="1 2">
    <name type="scientific">Gordonia phage William</name>
    <dbReference type="NCBI Taxonomy" id="2571253"/>
    <lineage>
        <taxon>Viruses</taxon>
        <taxon>Duplodnaviria</taxon>
        <taxon>Heunggongvirae</taxon>
        <taxon>Uroviricota</taxon>
        <taxon>Caudoviricetes</taxon>
        <taxon>Fairfaxidumvirus</taxon>
        <taxon>Fairfaxidumvirus william</taxon>
    </lineage>
</organism>
<dbReference type="Proteomes" id="UP000319240">
    <property type="component" value="Segment"/>
</dbReference>
<accession>A0A4Y6EIH1</accession>
<name>A0A4Y6EIH1_9CAUD</name>
<evidence type="ECO:0000313" key="2">
    <source>
        <dbReference type="Proteomes" id="UP000319240"/>
    </source>
</evidence>
<proteinExistence type="predicted"/>
<protein>
    <submittedName>
        <fullName evidence="1">Uncharacterized protein</fullName>
    </submittedName>
</protein>
<dbReference type="EMBL" id="MK801721">
    <property type="protein sequence ID" value="QDF17141.1"/>
    <property type="molecule type" value="Genomic_DNA"/>
</dbReference>
<dbReference type="KEGG" id="vg:62974431"/>